<evidence type="ECO:0000313" key="6">
    <source>
        <dbReference type="EMBL" id="NKZ06898.1"/>
    </source>
</evidence>
<comment type="similarity">
    <text evidence="2">Belongs to the transposase mutator family.</text>
</comment>
<dbReference type="GO" id="GO:0004803">
    <property type="term" value="F:transposase activity"/>
    <property type="evidence" value="ECO:0007669"/>
    <property type="project" value="InterPro"/>
</dbReference>
<comment type="caution">
    <text evidence="6">The sequence shown here is derived from an EMBL/GenBank/DDBJ whole genome shotgun (WGS) entry which is preliminary data.</text>
</comment>
<dbReference type="PANTHER" id="PTHR33217">
    <property type="entry name" value="TRANSPOSASE FOR INSERTION SEQUENCE ELEMENT IS1081"/>
    <property type="match status" value="1"/>
</dbReference>
<reference evidence="6 7" key="1">
    <citation type="submission" date="2020-04" db="EMBL/GenBank/DDBJ databases">
        <title>MicrobeNet Type strains.</title>
        <authorList>
            <person name="Nicholson A.C."/>
        </authorList>
    </citation>
    <scope>NUCLEOTIDE SEQUENCE [LARGE SCALE GENOMIC DNA]</scope>
    <source>
        <strain evidence="6 7">ATCC BAA-277</strain>
    </source>
</reference>
<evidence type="ECO:0000256" key="1">
    <source>
        <dbReference type="ARBA" id="ARBA00002190"/>
    </source>
</evidence>
<sequence length="482" mass="52910">MSVIDRVDGTTSTTVSDLPATVAEVSEPEHHSAQDERRPIRELVDDRLLDELLARSRDQAGGLRLTGEGSMLGDLVKAVLERALEAELTAHLGYDKHHTDGYGTGNSRNGKIAKTVQTGVGPVRLAVPRDRAGSFEPVLVPKRAGRVSGGLDDMVISLYAHGMTVRDIIHHLDQVYGTQLSPETVSRITDQVMEEVKTWQRRPLDPIYPVVFLDALMVKVRDNHVVHNKPAYLAVGIDTDGDKHVLGIWVPKAGDGPAGPRGVGEGAAFWRSVVTDLRNRGVTDILIACVDGLAGFENAICTAFPHTIVQSCVVHLIRNSLRPVPRKHRAAVAAELKKVYTAPDADAALDALAAFADTDLGRRYPQSVKVWEAAWERFTPFLAFTPAVRRLLYTTNSIESLNYQLRKVTKARGHFPTDDAVVKLLWLAIVNIEDKRARERAARAQCDGARSGYPARLIEGQKTYGWAEALNELAAAYPDRIQ</sequence>
<evidence type="ECO:0000313" key="7">
    <source>
        <dbReference type="Proteomes" id="UP000579250"/>
    </source>
</evidence>
<dbReference type="AlphaFoldDB" id="A0A846Z8B1"/>
<organism evidence="6 7">
    <name type="scientific">Actinomadura latina</name>
    <dbReference type="NCBI Taxonomy" id="163603"/>
    <lineage>
        <taxon>Bacteria</taxon>
        <taxon>Bacillati</taxon>
        <taxon>Actinomycetota</taxon>
        <taxon>Actinomycetes</taxon>
        <taxon>Streptosporangiales</taxon>
        <taxon>Thermomonosporaceae</taxon>
        <taxon>Actinomadura</taxon>
    </lineage>
</organism>
<dbReference type="Proteomes" id="UP000579250">
    <property type="component" value="Unassembled WGS sequence"/>
</dbReference>
<evidence type="ECO:0000256" key="5">
    <source>
        <dbReference type="ARBA" id="ARBA00023172"/>
    </source>
</evidence>
<dbReference type="PANTHER" id="PTHR33217:SF8">
    <property type="entry name" value="MUTATOR FAMILY TRANSPOSASE"/>
    <property type="match status" value="1"/>
</dbReference>
<dbReference type="PROSITE" id="PS01007">
    <property type="entry name" value="TRANSPOSASE_MUTATOR"/>
    <property type="match status" value="1"/>
</dbReference>
<dbReference type="GO" id="GO:0006313">
    <property type="term" value="P:DNA transposition"/>
    <property type="evidence" value="ECO:0007669"/>
    <property type="project" value="InterPro"/>
</dbReference>
<keyword evidence="7" id="KW-1185">Reference proteome</keyword>
<accession>A0A846Z8B1</accession>
<comment type="function">
    <text evidence="1">Required for the transposition of the insertion element.</text>
</comment>
<keyword evidence="3" id="KW-0815">Transposition</keyword>
<keyword evidence="5" id="KW-0233">DNA recombination</keyword>
<dbReference type="EMBL" id="JAAXPI010000043">
    <property type="protein sequence ID" value="NKZ06898.1"/>
    <property type="molecule type" value="Genomic_DNA"/>
</dbReference>
<evidence type="ECO:0000256" key="4">
    <source>
        <dbReference type="ARBA" id="ARBA00023125"/>
    </source>
</evidence>
<keyword evidence="4" id="KW-0238">DNA-binding</keyword>
<evidence type="ECO:0000256" key="2">
    <source>
        <dbReference type="ARBA" id="ARBA00010961"/>
    </source>
</evidence>
<dbReference type="Pfam" id="PF00872">
    <property type="entry name" value="Transposase_mut"/>
    <property type="match status" value="1"/>
</dbReference>
<dbReference type="NCBIfam" id="NF033543">
    <property type="entry name" value="transpos_IS256"/>
    <property type="match status" value="1"/>
</dbReference>
<name>A0A846Z8B1_9ACTN</name>
<evidence type="ECO:0000256" key="3">
    <source>
        <dbReference type="ARBA" id="ARBA00022578"/>
    </source>
</evidence>
<protein>
    <submittedName>
        <fullName evidence="6">IS256 family transposase</fullName>
    </submittedName>
</protein>
<dbReference type="GO" id="GO:0003677">
    <property type="term" value="F:DNA binding"/>
    <property type="evidence" value="ECO:0007669"/>
    <property type="project" value="UniProtKB-KW"/>
</dbReference>
<proteinExistence type="inferred from homology"/>
<dbReference type="InterPro" id="IPR001207">
    <property type="entry name" value="Transposase_mutator"/>
</dbReference>
<gene>
    <name evidence="6" type="ORF">HGB48_24620</name>
</gene>